<organism evidence="1 2">
    <name type="scientific">Colletotrichum truncatum</name>
    <name type="common">Anthracnose fungus</name>
    <name type="synonym">Colletotrichum capsici</name>
    <dbReference type="NCBI Taxonomy" id="5467"/>
    <lineage>
        <taxon>Eukaryota</taxon>
        <taxon>Fungi</taxon>
        <taxon>Dikarya</taxon>
        <taxon>Ascomycota</taxon>
        <taxon>Pezizomycotina</taxon>
        <taxon>Sordariomycetes</taxon>
        <taxon>Hypocreomycetidae</taxon>
        <taxon>Glomerellales</taxon>
        <taxon>Glomerellaceae</taxon>
        <taxon>Colletotrichum</taxon>
        <taxon>Colletotrichum truncatum species complex</taxon>
    </lineage>
</organism>
<accession>A0ACC3YY51</accession>
<gene>
    <name evidence="1" type="ORF">CTRU02_208021</name>
</gene>
<dbReference type="EMBL" id="VUJX02000005">
    <property type="protein sequence ID" value="KAL0935807.1"/>
    <property type="molecule type" value="Genomic_DNA"/>
</dbReference>
<name>A0ACC3YY51_COLTU</name>
<comment type="caution">
    <text evidence="1">The sequence shown here is derived from an EMBL/GenBank/DDBJ whole genome shotgun (WGS) entry which is preliminary data.</text>
</comment>
<reference evidence="1 2" key="1">
    <citation type="journal article" date="2020" name="Phytopathology">
        <title>Genome Sequence Resources of Colletotrichum truncatum, C. plurivorum, C. musicola, and C. sojae: Four Species Pathogenic to Soybean (Glycine max).</title>
        <authorList>
            <person name="Rogerio F."/>
            <person name="Boufleur T.R."/>
            <person name="Ciampi-Guillardi M."/>
            <person name="Sukno S.A."/>
            <person name="Thon M.R."/>
            <person name="Massola Junior N.S."/>
            <person name="Baroncelli R."/>
        </authorList>
    </citation>
    <scope>NUCLEOTIDE SEQUENCE [LARGE SCALE GENOMIC DNA]</scope>
    <source>
        <strain evidence="1 2">CMES1059</strain>
    </source>
</reference>
<dbReference type="Proteomes" id="UP000805649">
    <property type="component" value="Unassembled WGS sequence"/>
</dbReference>
<sequence>MKTSMIIYAVAAIAGVAQAKRGCAPDPNNKGSGWYRVETGDTLNDIAKDFGSTAEKLAEDSNIANKDVIFPGQIVTVPCKA</sequence>
<proteinExistence type="predicted"/>
<evidence type="ECO:0000313" key="1">
    <source>
        <dbReference type="EMBL" id="KAL0935807.1"/>
    </source>
</evidence>
<keyword evidence="2" id="KW-1185">Reference proteome</keyword>
<protein>
    <submittedName>
        <fullName evidence="1">Peptidase m23b</fullName>
    </submittedName>
</protein>
<evidence type="ECO:0000313" key="2">
    <source>
        <dbReference type="Proteomes" id="UP000805649"/>
    </source>
</evidence>